<dbReference type="InterPro" id="IPR009057">
    <property type="entry name" value="Homeodomain-like_sf"/>
</dbReference>
<dbReference type="GO" id="GO:0003677">
    <property type="term" value="F:DNA binding"/>
    <property type="evidence" value="ECO:0007669"/>
    <property type="project" value="InterPro"/>
</dbReference>
<dbReference type="Proteomes" id="UP000030960">
    <property type="component" value="Unassembled WGS sequence"/>
</dbReference>
<dbReference type="EMBL" id="JSUQ01000021">
    <property type="protein sequence ID" value="KHQ50926.1"/>
    <property type="molecule type" value="Genomic_DNA"/>
</dbReference>
<sequence>MRKSRFSEGQVIGILKEHQAGIGTRELCRKHGIGDGTFYKWRSKSGGMQVSEAKRPKALEAENAQLKKMLAEQMLDVATLKVMPGKKRLKPGARRRAVDWARTEKSYSRECLAAVVDTSLSGQRVGHEFDSIARVRA</sequence>
<reference evidence="1 2" key="1">
    <citation type="submission" date="2014-10" db="EMBL/GenBank/DDBJ databases">
        <title>Genome sequence of Ponticoccus sp. strain UMTAT08 isolated from clonal culture of toxic dinoflagellate Alexandrium tamiyavanichii.</title>
        <authorList>
            <person name="Gan H.Y."/>
            <person name="Muhd D.-D."/>
            <person name="Mohd Noor M.E."/>
            <person name="Yeong Y.S."/>
            <person name="Usup G."/>
        </authorList>
    </citation>
    <scope>NUCLEOTIDE SEQUENCE [LARGE SCALE GENOMIC DNA]</scope>
    <source>
        <strain evidence="1 2">UMTAT08</strain>
    </source>
</reference>
<proteinExistence type="predicted"/>
<comment type="caution">
    <text evidence="1">The sequence shown here is derived from an EMBL/GenBank/DDBJ whole genome shotgun (WGS) entry which is preliminary data.</text>
</comment>
<name>A0A0B3S2M2_9RHOB</name>
<accession>A0A0B3S2M2</accession>
<dbReference type="PANTHER" id="PTHR33609">
    <property type="entry name" value="LOW CALCIUM RESPONSE LOCUS PROTEIN S"/>
    <property type="match status" value="1"/>
</dbReference>
<keyword evidence="2" id="KW-1185">Reference proteome</keyword>
<dbReference type="InterPro" id="IPR002514">
    <property type="entry name" value="Transposase_8"/>
</dbReference>
<dbReference type="AlphaFoldDB" id="A0A0B3S2M2"/>
<gene>
    <name evidence="1" type="ORF">OA50_04638</name>
</gene>
<protein>
    <submittedName>
        <fullName evidence="1">Transposase subfamily protein</fullName>
    </submittedName>
</protein>
<evidence type="ECO:0000313" key="1">
    <source>
        <dbReference type="EMBL" id="KHQ50926.1"/>
    </source>
</evidence>
<dbReference type="PANTHER" id="PTHR33609:SF1">
    <property type="entry name" value="TRANSPOSASE"/>
    <property type="match status" value="1"/>
</dbReference>
<dbReference type="STRING" id="561184.SAMN05216376_10485"/>
<dbReference type="GO" id="GO:0004803">
    <property type="term" value="F:transposase activity"/>
    <property type="evidence" value="ECO:0007669"/>
    <property type="project" value="InterPro"/>
</dbReference>
<dbReference type="Gene3D" id="1.10.10.60">
    <property type="entry name" value="Homeodomain-like"/>
    <property type="match status" value="1"/>
</dbReference>
<dbReference type="SUPFAM" id="SSF46689">
    <property type="entry name" value="Homeodomain-like"/>
    <property type="match status" value="1"/>
</dbReference>
<dbReference type="InterPro" id="IPR052546">
    <property type="entry name" value="Transposase_8_domain"/>
</dbReference>
<organism evidence="1 2">
    <name type="scientific">Mameliella alba</name>
    <dbReference type="NCBI Taxonomy" id="561184"/>
    <lineage>
        <taxon>Bacteria</taxon>
        <taxon>Pseudomonadati</taxon>
        <taxon>Pseudomonadota</taxon>
        <taxon>Alphaproteobacteria</taxon>
        <taxon>Rhodobacterales</taxon>
        <taxon>Roseobacteraceae</taxon>
        <taxon>Mameliella</taxon>
    </lineage>
</organism>
<dbReference type="PATRIC" id="fig|1515334.3.peg.4663"/>
<dbReference type="Pfam" id="PF01527">
    <property type="entry name" value="HTH_Tnp_1"/>
    <property type="match status" value="1"/>
</dbReference>
<dbReference type="GO" id="GO:0006313">
    <property type="term" value="P:DNA transposition"/>
    <property type="evidence" value="ECO:0007669"/>
    <property type="project" value="InterPro"/>
</dbReference>
<evidence type="ECO:0000313" key="2">
    <source>
        <dbReference type="Proteomes" id="UP000030960"/>
    </source>
</evidence>